<gene>
    <name evidence="2" type="ORF">HNQ61_001450</name>
</gene>
<evidence type="ECO:0000313" key="3">
    <source>
        <dbReference type="Proteomes" id="UP000582837"/>
    </source>
</evidence>
<accession>A0A841GW81</accession>
<keyword evidence="1" id="KW-0732">Signal</keyword>
<protein>
    <submittedName>
        <fullName evidence="2">Opacity protein-like surface antigen</fullName>
    </submittedName>
</protein>
<evidence type="ECO:0000313" key="2">
    <source>
        <dbReference type="EMBL" id="MBB6069833.1"/>
    </source>
</evidence>
<proteinExistence type="predicted"/>
<reference evidence="2 3" key="1">
    <citation type="submission" date="2020-08" db="EMBL/GenBank/DDBJ databases">
        <title>Genomic Encyclopedia of Type Strains, Phase IV (KMG-IV): sequencing the most valuable type-strain genomes for metagenomic binning, comparative biology and taxonomic classification.</title>
        <authorList>
            <person name="Goeker M."/>
        </authorList>
    </citation>
    <scope>NUCLEOTIDE SEQUENCE [LARGE SCALE GENOMIC DNA]</scope>
    <source>
        <strain evidence="2 3">DSM 29007</strain>
    </source>
</reference>
<comment type="caution">
    <text evidence="2">The sequence shown here is derived from an EMBL/GenBank/DDBJ whole genome shotgun (WGS) entry which is preliminary data.</text>
</comment>
<name>A0A841GW81_9BACT</name>
<dbReference type="RefSeq" id="WP_170036040.1">
    <property type="nucleotide sequence ID" value="NZ_JABDTL010000002.1"/>
</dbReference>
<dbReference type="AlphaFoldDB" id="A0A841GW81"/>
<dbReference type="EMBL" id="JACHIA010000003">
    <property type="protein sequence ID" value="MBB6069833.1"/>
    <property type="molecule type" value="Genomic_DNA"/>
</dbReference>
<evidence type="ECO:0000256" key="1">
    <source>
        <dbReference type="SAM" id="SignalP"/>
    </source>
</evidence>
<keyword evidence="3" id="KW-1185">Reference proteome</keyword>
<sequence length="161" mass="15519">MTSIRFAAAFAVAAAALAARDASAQTATQTVSYEVSAVNEISVSGSPSLVISAATAGSGLTSASASGTYAITTNETDRKITAEIDSDMPSGVTLSVSLAAPSGATSAGAVTLSSTAVDVVTGVSTVNQSGLNITYGLSATVSAGVVSAGNRTVTYTITAGA</sequence>
<feature type="chain" id="PRO_5032975346" evidence="1">
    <location>
        <begin position="25"/>
        <end position="161"/>
    </location>
</feature>
<dbReference type="Proteomes" id="UP000582837">
    <property type="component" value="Unassembled WGS sequence"/>
</dbReference>
<feature type="signal peptide" evidence="1">
    <location>
        <begin position="1"/>
        <end position="24"/>
    </location>
</feature>
<organism evidence="2 3">
    <name type="scientific">Longimicrobium terrae</name>
    <dbReference type="NCBI Taxonomy" id="1639882"/>
    <lineage>
        <taxon>Bacteria</taxon>
        <taxon>Pseudomonadati</taxon>
        <taxon>Gemmatimonadota</taxon>
        <taxon>Longimicrobiia</taxon>
        <taxon>Longimicrobiales</taxon>
        <taxon>Longimicrobiaceae</taxon>
        <taxon>Longimicrobium</taxon>
    </lineage>
</organism>